<dbReference type="InterPro" id="IPR023631">
    <property type="entry name" value="Amidase_dom"/>
</dbReference>
<comment type="similarity">
    <text evidence="1">Belongs to the amidase family.</text>
</comment>
<evidence type="ECO:0000313" key="5">
    <source>
        <dbReference type="Proteomes" id="UP000189339"/>
    </source>
</evidence>
<dbReference type="OrthoDB" id="9811471at2"/>
<protein>
    <submittedName>
        <fullName evidence="4">Amidase</fullName>
    </submittedName>
</protein>
<dbReference type="GO" id="GO:0003824">
    <property type="term" value="F:catalytic activity"/>
    <property type="evidence" value="ECO:0007669"/>
    <property type="project" value="InterPro"/>
</dbReference>
<dbReference type="PROSITE" id="PS00571">
    <property type="entry name" value="AMIDASES"/>
    <property type="match status" value="1"/>
</dbReference>
<dbReference type="PANTHER" id="PTHR11895:SF7">
    <property type="entry name" value="GLUTAMYL-TRNA(GLN) AMIDOTRANSFERASE SUBUNIT A, MITOCHONDRIAL"/>
    <property type="match status" value="1"/>
</dbReference>
<organism evidence="4 5">
    <name type="scientific">Marinobacter lutaoensis</name>
    <dbReference type="NCBI Taxonomy" id="135739"/>
    <lineage>
        <taxon>Bacteria</taxon>
        <taxon>Pseudomonadati</taxon>
        <taxon>Pseudomonadota</taxon>
        <taxon>Gammaproteobacteria</taxon>
        <taxon>Pseudomonadales</taxon>
        <taxon>Marinobacteraceae</taxon>
        <taxon>Marinobacter</taxon>
    </lineage>
</organism>
<dbReference type="EMBL" id="MSCW01000006">
    <property type="protein sequence ID" value="ONF43695.1"/>
    <property type="molecule type" value="Genomic_DNA"/>
</dbReference>
<dbReference type="InterPro" id="IPR000120">
    <property type="entry name" value="Amidase"/>
</dbReference>
<dbReference type="SUPFAM" id="SSF75304">
    <property type="entry name" value="Amidase signature (AS) enzymes"/>
    <property type="match status" value="1"/>
</dbReference>
<evidence type="ECO:0000313" key="4">
    <source>
        <dbReference type="EMBL" id="ONF43695.1"/>
    </source>
</evidence>
<feature type="region of interest" description="Disordered" evidence="2">
    <location>
        <begin position="478"/>
        <end position="499"/>
    </location>
</feature>
<dbReference type="Gene3D" id="3.90.1300.10">
    <property type="entry name" value="Amidase signature (AS) domain"/>
    <property type="match status" value="1"/>
</dbReference>
<dbReference type="InterPro" id="IPR036928">
    <property type="entry name" value="AS_sf"/>
</dbReference>
<dbReference type="Pfam" id="PF01425">
    <property type="entry name" value="Amidase"/>
    <property type="match status" value="1"/>
</dbReference>
<proteinExistence type="inferred from homology"/>
<dbReference type="PANTHER" id="PTHR11895">
    <property type="entry name" value="TRANSAMIDASE"/>
    <property type="match status" value="1"/>
</dbReference>
<keyword evidence="5" id="KW-1185">Reference proteome</keyword>
<evidence type="ECO:0000256" key="1">
    <source>
        <dbReference type="ARBA" id="ARBA00009199"/>
    </source>
</evidence>
<accession>A0A1V2DSL6</accession>
<gene>
    <name evidence="4" type="ORF">BTO32_08520</name>
</gene>
<dbReference type="RefSeq" id="WP_076724216.1">
    <property type="nucleotide sequence ID" value="NZ_MSCW01000006.1"/>
</dbReference>
<evidence type="ECO:0000256" key="2">
    <source>
        <dbReference type="SAM" id="MobiDB-lite"/>
    </source>
</evidence>
<dbReference type="InterPro" id="IPR020556">
    <property type="entry name" value="Amidase_CS"/>
</dbReference>
<feature type="domain" description="Amidase" evidence="3">
    <location>
        <begin position="37"/>
        <end position="461"/>
    </location>
</feature>
<dbReference type="STRING" id="135739.BTO32_08520"/>
<dbReference type="Proteomes" id="UP000189339">
    <property type="component" value="Unassembled WGS sequence"/>
</dbReference>
<dbReference type="AlphaFoldDB" id="A0A1V2DSL6"/>
<dbReference type="NCBIfam" id="NF005899">
    <property type="entry name" value="PRK07869.1"/>
    <property type="match status" value="1"/>
</dbReference>
<reference evidence="4 5" key="1">
    <citation type="submission" date="2016-12" db="EMBL/GenBank/DDBJ databases">
        <title>Marinobacter lutaoensis whole genome sequencing.</title>
        <authorList>
            <person name="Verma A."/>
            <person name="Krishnamurthi S."/>
        </authorList>
    </citation>
    <scope>NUCLEOTIDE SEQUENCE [LARGE SCALE GENOMIC DNA]</scope>
    <source>
        <strain evidence="4 5">T5054</strain>
    </source>
</reference>
<name>A0A1V2DSL6_9GAMM</name>
<evidence type="ECO:0000259" key="3">
    <source>
        <dbReference type="Pfam" id="PF01425"/>
    </source>
</evidence>
<comment type="caution">
    <text evidence="4">The sequence shown here is derived from an EMBL/GenBank/DDBJ whole genome shotgun (WGS) entry which is preliminary data.</text>
</comment>
<sequence length="499" mass="53397">MPAPSKTVSAFTDDALGLDDATALAERLRRRQVSVREVTEAAIARAERVDPNLHAIVARNHKQALATATRLDQRPPPADAPFFLGVPTYIKDNLDLAGLPTRHGSAAVPPHPARDSSPFVRQMLAQGFLCLGKSSLPEFGFNATTEPAHAPPTRNPWHLDYSTGASSGGSAALVAAGVVPVAHANDGGGSIRIPAACCGLVGLKASRGRLVDNEANAALPIAIIADGIVSRTVRDTAQFLAQAERSYRNPALPPVGTVLGPPRRTLRIGLVIDSINGHRTDDVTRAAVERTARQLERLGHRLEPMAVPVPSSFPEDFALYWAMLAFGVRARGRTLLAPDFDKHRVDGLTLGLDRRFRANFWRLPAALWRLRHSRVTYARAMAGFDAVLTPVLGHVTPPLGYLAPTLPFDTLFERLTRYVGFTPLANATGAPAIALPASLTDDRLPVAIQFMAPHGGERTLLELAYALEADVPWPSLWATGGETGHRSPGRAEPAHGDGG</sequence>